<sequence>MTSSDVTTEDLTLQVEAAERELAKYKSRVRDRVIKAYLDRDLNFEAANEELEELGLEPFEIEDEAYGWVKVSWPVTVRGVADPDEARRIVSSAIGAWHQAADEVARTVAGMSFSAGESAIEVEYFSIRQTA</sequence>
<organism evidence="1 2">
    <name type="scientific">Prauserella oleivorans</name>
    <dbReference type="NCBI Taxonomy" id="1478153"/>
    <lineage>
        <taxon>Bacteria</taxon>
        <taxon>Bacillati</taxon>
        <taxon>Actinomycetota</taxon>
        <taxon>Actinomycetes</taxon>
        <taxon>Pseudonocardiales</taxon>
        <taxon>Pseudonocardiaceae</taxon>
        <taxon>Prauserella</taxon>
    </lineage>
</organism>
<evidence type="ECO:0000313" key="1">
    <source>
        <dbReference type="EMBL" id="MFD2802361.1"/>
    </source>
</evidence>
<keyword evidence="2" id="KW-1185">Reference proteome</keyword>
<name>A0ABW5WIX4_9PSEU</name>
<dbReference type="EMBL" id="JBHUOF010000047">
    <property type="protein sequence ID" value="MFD2802361.1"/>
    <property type="molecule type" value="Genomic_DNA"/>
</dbReference>
<dbReference type="Proteomes" id="UP001597478">
    <property type="component" value="Unassembled WGS sequence"/>
</dbReference>
<protein>
    <submittedName>
        <fullName evidence="1">Uncharacterized protein</fullName>
    </submittedName>
</protein>
<dbReference type="RefSeq" id="WP_377394650.1">
    <property type="nucleotide sequence ID" value="NZ_JBHSAN010000053.1"/>
</dbReference>
<reference evidence="2" key="1">
    <citation type="journal article" date="2019" name="Int. J. Syst. Evol. Microbiol.">
        <title>The Global Catalogue of Microorganisms (GCM) 10K type strain sequencing project: providing services to taxonomists for standard genome sequencing and annotation.</title>
        <authorList>
            <consortium name="The Broad Institute Genomics Platform"/>
            <consortium name="The Broad Institute Genome Sequencing Center for Infectious Disease"/>
            <person name="Wu L."/>
            <person name="Ma J."/>
        </authorList>
    </citation>
    <scope>NUCLEOTIDE SEQUENCE [LARGE SCALE GENOMIC DNA]</scope>
    <source>
        <strain evidence="2">IBRC-M 10906</strain>
    </source>
</reference>
<gene>
    <name evidence="1" type="ORF">ACFS2C_23510</name>
</gene>
<comment type="caution">
    <text evidence="1">The sequence shown here is derived from an EMBL/GenBank/DDBJ whole genome shotgun (WGS) entry which is preliminary data.</text>
</comment>
<evidence type="ECO:0000313" key="2">
    <source>
        <dbReference type="Proteomes" id="UP001597478"/>
    </source>
</evidence>
<proteinExistence type="predicted"/>
<accession>A0ABW5WIX4</accession>